<dbReference type="CDD" id="cd01727">
    <property type="entry name" value="LSm8"/>
    <property type="match status" value="1"/>
</dbReference>
<comment type="caution">
    <text evidence="11">The sequence shown here is derived from an EMBL/GenBank/DDBJ whole genome shotgun (WGS) entry which is preliminary data.</text>
</comment>
<evidence type="ECO:0000256" key="6">
    <source>
        <dbReference type="ARBA" id="ARBA00023187"/>
    </source>
</evidence>
<evidence type="ECO:0000256" key="1">
    <source>
        <dbReference type="ARBA" id="ARBA00004123"/>
    </source>
</evidence>
<dbReference type="PANTHER" id="PTHR15588">
    <property type="entry name" value="LSM1"/>
    <property type="match status" value="1"/>
</dbReference>
<name>A0A8J8NHE7_HALGN</name>
<dbReference type="InterPro" id="IPR010920">
    <property type="entry name" value="LSM_dom_sf"/>
</dbReference>
<dbReference type="AlphaFoldDB" id="A0A8J8NHE7"/>
<keyword evidence="7 9" id="KW-0539">Nucleus</keyword>
<keyword evidence="5 9" id="KW-0694">RNA-binding</keyword>
<evidence type="ECO:0000259" key="10">
    <source>
        <dbReference type="PROSITE" id="PS52002"/>
    </source>
</evidence>
<evidence type="ECO:0000313" key="11">
    <source>
        <dbReference type="EMBL" id="TNV75113.1"/>
    </source>
</evidence>
<dbReference type="InterPro" id="IPR034103">
    <property type="entry name" value="Lsm8"/>
</dbReference>
<evidence type="ECO:0000256" key="4">
    <source>
        <dbReference type="ARBA" id="ARBA00022728"/>
    </source>
</evidence>
<dbReference type="EMBL" id="RRYP01016454">
    <property type="protein sequence ID" value="TNV75113.1"/>
    <property type="molecule type" value="Genomic_DNA"/>
</dbReference>
<dbReference type="PROSITE" id="PS52002">
    <property type="entry name" value="SM"/>
    <property type="match status" value="1"/>
</dbReference>
<keyword evidence="12" id="KW-1185">Reference proteome</keyword>
<protein>
    <recommendedName>
        <fullName evidence="9">U6 snRNA-associated Sm-like protein LSm8</fullName>
    </recommendedName>
</protein>
<dbReference type="SUPFAM" id="SSF50182">
    <property type="entry name" value="Sm-like ribonucleoproteins"/>
    <property type="match status" value="1"/>
</dbReference>
<dbReference type="SMART" id="SM00651">
    <property type="entry name" value="Sm"/>
    <property type="match status" value="1"/>
</dbReference>
<keyword evidence="8 9" id="KW-0687">Ribonucleoprotein</keyword>
<dbReference type="GO" id="GO:0003729">
    <property type="term" value="F:mRNA binding"/>
    <property type="evidence" value="ECO:0007669"/>
    <property type="project" value="TreeGrafter"/>
</dbReference>
<evidence type="ECO:0000256" key="9">
    <source>
        <dbReference type="RuleBase" id="RU365048"/>
    </source>
</evidence>
<comment type="subcellular location">
    <subcellularLocation>
        <location evidence="1 9">Nucleus</location>
    </subcellularLocation>
</comment>
<gene>
    <name evidence="9" type="primary">LSM8</name>
    <name evidence="11" type="ORF">FGO68_gene4946</name>
</gene>
<feature type="domain" description="Sm" evidence="10">
    <location>
        <begin position="1"/>
        <end position="76"/>
    </location>
</feature>
<dbReference type="GO" id="GO:0046540">
    <property type="term" value="C:U4/U6 x U5 tri-snRNP complex"/>
    <property type="evidence" value="ECO:0007669"/>
    <property type="project" value="UniProtKB-UniRule"/>
</dbReference>
<dbReference type="OrthoDB" id="10263346at2759"/>
<dbReference type="InterPro" id="IPR001163">
    <property type="entry name" value="Sm_dom_euk/arc"/>
</dbReference>
<comment type="similarity">
    <text evidence="2 9">Belongs to the snRNP Sm proteins family.</text>
</comment>
<organism evidence="11 12">
    <name type="scientific">Halteria grandinella</name>
    <dbReference type="NCBI Taxonomy" id="5974"/>
    <lineage>
        <taxon>Eukaryota</taxon>
        <taxon>Sar</taxon>
        <taxon>Alveolata</taxon>
        <taxon>Ciliophora</taxon>
        <taxon>Intramacronucleata</taxon>
        <taxon>Spirotrichea</taxon>
        <taxon>Stichotrichia</taxon>
        <taxon>Sporadotrichida</taxon>
        <taxon>Halteriidae</taxon>
        <taxon>Halteria</taxon>
    </lineage>
</organism>
<keyword evidence="6 9" id="KW-0508">mRNA splicing</keyword>
<dbReference type="Pfam" id="PF01423">
    <property type="entry name" value="LSM"/>
    <property type="match status" value="1"/>
</dbReference>
<reference evidence="11" key="1">
    <citation type="submission" date="2019-06" db="EMBL/GenBank/DDBJ databases">
        <authorList>
            <person name="Zheng W."/>
        </authorList>
    </citation>
    <scope>NUCLEOTIDE SEQUENCE</scope>
    <source>
        <strain evidence="11">QDHG01</strain>
    </source>
</reference>
<accession>A0A8J8NHE7</accession>
<evidence type="ECO:0000256" key="5">
    <source>
        <dbReference type="ARBA" id="ARBA00022884"/>
    </source>
</evidence>
<keyword evidence="3 9" id="KW-0507">mRNA processing</keyword>
<proteinExistence type="inferred from homology"/>
<dbReference type="GO" id="GO:0000398">
    <property type="term" value="P:mRNA splicing, via spliceosome"/>
    <property type="evidence" value="ECO:0007669"/>
    <property type="project" value="UniProtKB-UniRule"/>
</dbReference>
<dbReference type="GO" id="GO:0005688">
    <property type="term" value="C:U6 snRNP"/>
    <property type="evidence" value="ECO:0007669"/>
    <property type="project" value="UniProtKB-UniRule"/>
</dbReference>
<dbReference type="Proteomes" id="UP000785679">
    <property type="component" value="Unassembled WGS sequence"/>
</dbReference>
<evidence type="ECO:0000256" key="7">
    <source>
        <dbReference type="ARBA" id="ARBA00023242"/>
    </source>
</evidence>
<comment type="function">
    <text evidence="9">Plays role in pre-mRNA splicing as component of the U4/U6-U5 tri-snRNP complex that is involved in spliceosome assembly, and as component of the precatalytic spliceosome (spliceosome B complex). The heptameric LSM2-8 complex binds specifically to the 3'-terminal U-tract of U6 snRNA.</text>
</comment>
<evidence type="ECO:0000256" key="8">
    <source>
        <dbReference type="ARBA" id="ARBA00023274"/>
    </source>
</evidence>
<dbReference type="InterPro" id="IPR047575">
    <property type="entry name" value="Sm"/>
</dbReference>
<keyword evidence="4 9" id="KW-0747">Spliceosome</keyword>
<dbReference type="InterPro" id="IPR044642">
    <property type="entry name" value="PTHR15588"/>
</dbReference>
<dbReference type="PANTHER" id="PTHR15588:SF9">
    <property type="entry name" value="U6 SNRNA-ASSOCIATED SM-LIKE PROTEIN LSM8"/>
    <property type="match status" value="1"/>
</dbReference>
<dbReference type="Gene3D" id="2.30.30.100">
    <property type="match status" value="1"/>
</dbReference>
<evidence type="ECO:0000256" key="2">
    <source>
        <dbReference type="ARBA" id="ARBA00006850"/>
    </source>
</evidence>
<comment type="subunit">
    <text evidence="9">LSm subunits form a heteromer with a doughnut shape.</text>
</comment>
<evidence type="ECO:0000256" key="3">
    <source>
        <dbReference type="ARBA" id="ARBA00022664"/>
    </source>
</evidence>
<dbReference type="GO" id="GO:0071011">
    <property type="term" value="C:precatalytic spliceosome"/>
    <property type="evidence" value="ECO:0007669"/>
    <property type="project" value="TreeGrafter"/>
</dbReference>
<evidence type="ECO:0000313" key="12">
    <source>
        <dbReference type="Proteomes" id="UP000785679"/>
    </source>
</evidence>
<sequence length="97" mass="10775">MASFVETLIDKPVNVITNDGRNFTGHLVSFDQKTNLILQGCIERVWIANQAVKAEEMGVYFIRGDNIAVIGEIEQAAEEAIDYLTVKGAPIRPMQTH</sequence>
<dbReference type="FunFam" id="2.30.30.100:FF:000027">
    <property type="entry name" value="U6 snRNA-associated Sm-like protein LSm8"/>
    <property type="match status" value="1"/>
</dbReference>